<dbReference type="EMBL" id="JARJCW010000021">
    <property type="protein sequence ID" value="KAJ7213375.1"/>
    <property type="molecule type" value="Genomic_DNA"/>
</dbReference>
<protein>
    <submittedName>
        <fullName evidence="2">Uncharacterized protein</fullName>
    </submittedName>
</protein>
<evidence type="ECO:0000313" key="3">
    <source>
        <dbReference type="Proteomes" id="UP001219525"/>
    </source>
</evidence>
<keyword evidence="3" id="KW-1185">Reference proteome</keyword>
<evidence type="ECO:0000313" key="2">
    <source>
        <dbReference type="EMBL" id="KAJ7213375.1"/>
    </source>
</evidence>
<proteinExistence type="predicted"/>
<gene>
    <name evidence="2" type="ORF">GGX14DRAFT_392883</name>
</gene>
<evidence type="ECO:0000256" key="1">
    <source>
        <dbReference type="SAM" id="MobiDB-lite"/>
    </source>
</evidence>
<dbReference type="AlphaFoldDB" id="A0AAD6YH37"/>
<comment type="caution">
    <text evidence="2">The sequence shown here is derived from an EMBL/GenBank/DDBJ whole genome shotgun (WGS) entry which is preliminary data.</text>
</comment>
<name>A0AAD6YH37_9AGAR</name>
<accession>A0AAD6YH37</accession>
<feature type="compositionally biased region" description="Low complexity" evidence="1">
    <location>
        <begin position="108"/>
        <end position="117"/>
    </location>
</feature>
<dbReference type="Proteomes" id="UP001219525">
    <property type="component" value="Unassembled WGS sequence"/>
</dbReference>
<reference evidence="2" key="1">
    <citation type="submission" date="2023-03" db="EMBL/GenBank/DDBJ databases">
        <title>Massive genome expansion in bonnet fungi (Mycena s.s.) driven by repeated elements and novel gene families across ecological guilds.</title>
        <authorList>
            <consortium name="Lawrence Berkeley National Laboratory"/>
            <person name="Harder C.B."/>
            <person name="Miyauchi S."/>
            <person name="Viragh M."/>
            <person name="Kuo A."/>
            <person name="Thoen E."/>
            <person name="Andreopoulos B."/>
            <person name="Lu D."/>
            <person name="Skrede I."/>
            <person name="Drula E."/>
            <person name="Henrissat B."/>
            <person name="Morin E."/>
            <person name="Kohler A."/>
            <person name="Barry K."/>
            <person name="LaButti K."/>
            <person name="Morin E."/>
            <person name="Salamov A."/>
            <person name="Lipzen A."/>
            <person name="Mereny Z."/>
            <person name="Hegedus B."/>
            <person name="Baldrian P."/>
            <person name="Stursova M."/>
            <person name="Weitz H."/>
            <person name="Taylor A."/>
            <person name="Grigoriev I.V."/>
            <person name="Nagy L.G."/>
            <person name="Martin F."/>
            <person name="Kauserud H."/>
        </authorList>
    </citation>
    <scope>NUCLEOTIDE SEQUENCE</scope>
    <source>
        <strain evidence="2">9144</strain>
    </source>
</reference>
<organism evidence="2 3">
    <name type="scientific">Mycena pura</name>
    <dbReference type="NCBI Taxonomy" id="153505"/>
    <lineage>
        <taxon>Eukaryota</taxon>
        <taxon>Fungi</taxon>
        <taxon>Dikarya</taxon>
        <taxon>Basidiomycota</taxon>
        <taxon>Agaricomycotina</taxon>
        <taxon>Agaricomycetes</taxon>
        <taxon>Agaricomycetidae</taxon>
        <taxon>Agaricales</taxon>
        <taxon>Marasmiineae</taxon>
        <taxon>Mycenaceae</taxon>
        <taxon>Mycena</taxon>
    </lineage>
</organism>
<feature type="region of interest" description="Disordered" evidence="1">
    <location>
        <begin position="89"/>
        <end position="282"/>
    </location>
</feature>
<sequence length="282" mass="30272">MSAPVPRRPSARARAPDAPPLVTRSGNKPHAVQGPPLIRRTREEIDADNAAAAAEAAAAAKEQEAALARVAAQEDANRREDEEGVLVCCRESKLNAVPVQERAKAARAKAGPKPVAKTTREATPAEEDDDLPPARSQHDNSPDGTEDEYQKSSSSEDDDEPAPSKKKQMKASRTDAQALRQTQDVNGTPDVEVPGKRKASGGQSTEKTFKKAKVAPVPPKKSGLVLKPKTKKKTPAPVTEEGESMFQMGGPALEDDEEHVERPRLGVVVQTSARALDHEDRQ</sequence>
<feature type="region of interest" description="Disordered" evidence="1">
    <location>
        <begin position="1"/>
        <end position="50"/>
    </location>
</feature>